<organism evidence="1">
    <name type="scientific">Faunusvirus sp</name>
    <dbReference type="NCBI Taxonomy" id="2487766"/>
    <lineage>
        <taxon>Viruses</taxon>
        <taxon>Varidnaviria</taxon>
        <taxon>Bamfordvirae</taxon>
        <taxon>Nucleocytoviricota</taxon>
        <taxon>Megaviricetes</taxon>
        <taxon>Imitervirales</taxon>
        <taxon>Mimiviridae</taxon>
    </lineage>
</organism>
<proteinExistence type="predicted"/>
<sequence length="46" mass="5150">MAALSAEAQRNKQIDIRYSLISDKTNRADPVRVVYMAITVVKIAQT</sequence>
<name>A0A3G4ZY35_9VIRU</name>
<dbReference type="EMBL" id="MK072190">
    <property type="protein sequence ID" value="AYV79828.1"/>
    <property type="molecule type" value="Genomic_DNA"/>
</dbReference>
<evidence type="ECO:0000313" key="1">
    <source>
        <dbReference type="EMBL" id="AYV79828.1"/>
    </source>
</evidence>
<reference evidence="1" key="1">
    <citation type="submission" date="2018-10" db="EMBL/GenBank/DDBJ databases">
        <title>Hidden diversity of soil giant viruses.</title>
        <authorList>
            <person name="Schulz F."/>
            <person name="Alteio L."/>
            <person name="Goudeau D."/>
            <person name="Ryan E.M."/>
            <person name="Malmstrom R.R."/>
            <person name="Blanchard J."/>
            <person name="Woyke T."/>
        </authorList>
    </citation>
    <scope>NUCLEOTIDE SEQUENCE</scope>
    <source>
        <strain evidence="1">FNV1</strain>
    </source>
</reference>
<gene>
    <name evidence="1" type="ORF">Faunusvirus59_4</name>
</gene>
<protein>
    <submittedName>
        <fullName evidence="1">Uncharacterized protein</fullName>
    </submittedName>
</protein>
<accession>A0A3G4ZY35</accession>